<protein>
    <recommendedName>
        <fullName evidence="3">pectinesterase</fullName>
        <ecNumber evidence="3">3.1.1.11</ecNumber>
    </recommendedName>
</protein>
<dbReference type="Gene3D" id="2.160.20.10">
    <property type="entry name" value="Single-stranded right-handed beta-helix, Pectin lyase-like"/>
    <property type="match status" value="1"/>
</dbReference>
<dbReference type="SUPFAM" id="SSF51126">
    <property type="entry name" value="Pectin lyase-like"/>
    <property type="match status" value="1"/>
</dbReference>
<evidence type="ECO:0000313" key="9">
    <source>
        <dbReference type="Proteomes" id="UP000803884"/>
    </source>
</evidence>
<name>A0AB34KSL4_9PEZI</name>
<dbReference type="Pfam" id="PF01095">
    <property type="entry name" value="Pectinesterase"/>
    <property type="match status" value="1"/>
</dbReference>
<evidence type="ECO:0000313" key="8">
    <source>
        <dbReference type="EMBL" id="KAL1587147.1"/>
    </source>
</evidence>
<comment type="pathway">
    <text evidence="1">Glycan metabolism; pectin degradation; 2-dehydro-3-deoxy-D-gluconate from pectin: step 1/5.</text>
</comment>
<keyword evidence="6" id="KW-0732">Signal</keyword>
<dbReference type="PANTHER" id="PTHR31321">
    <property type="entry name" value="ACYL-COA THIOESTER HYDROLASE YBHC-RELATED"/>
    <property type="match status" value="1"/>
</dbReference>
<dbReference type="InterPro" id="IPR011050">
    <property type="entry name" value="Pectin_lyase_fold/virulence"/>
</dbReference>
<dbReference type="Proteomes" id="UP000803884">
    <property type="component" value="Unassembled WGS sequence"/>
</dbReference>
<dbReference type="PANTHER" id="PTHR31321:SF137">
    <property type="entry name" value="PECTIN METHYL ESTERASE (EUROFUNG)"/>
    <property type="match status" value="1"/>
</dbReference>
<evidence type="ECO:0000256" key="6">
    <source>
        <dbReference type="SAM" id="SignalP"/>
    </source>
</evidence>
<dbReference type="GO" id="GO:0045490">
    <property type="term" value="P:pectin catabolic process"/>
    <property type="evidence" value="ECO:0007669"/>
    <property type="project" value="TreeGrafter"/>
</dbReference>
<gene>
    <name evidence="8" type="ORF">WHR41_04466</name>
</gene>
<comment type="caution">
    <text evidence="8">The sequence shown here is derived from an EMBL/GenBank/DDBJ whole genome shotgun (WGS) entry which is preliminary data.</text>
</comment>
<dbReference type="AlphaFoldDB" id="A0AB34KSL4"/>
<dbReference type="GeneID" id="96005910"/>
<dbReference type="EC" id="3.1.1.11" evidence="3"/>
<evidence type="ECO:0000256" key="3">
    <source>
        <dbReference type="ARBA" id="ARBA00013229"/>
    </source>
</evidence>
<proteinExistence type="inferred from homology"/>
<dbReference type="EMBL" id="JAAQHG020000011">
    <property type="protein sequence ID" value="KAL1587147.1"/>
    <property type="molecule type" value="Genomic_DNA"/>
</dbReference>
<evidence type="ECO:0000256" key="2">
    <source>
        <dbReference type="ARBA" id="ARBA00008891"/>
    </source>
</evidence>
<dbReference type="InterPro" id="IPR012334">
    <property type="entry name" value="Pectin_lyas_fold"/>
</dbReference>
<evidence type="ECO:0000256" key="5">
    <source>
        <dbReference type="ARBA" id="ARBA00023085"/>
    </source>
</evidence>
<evidence type="ECO:0000259" key="7">
    <source>
        <dbReference type="Pfam" id="PF01095"/>
    </source>
</evidence>
<feature type="signal peptide" evidence="6">
    <location>
        <begin position="1"/>
        <end position="21"/>
    </location>
</feature>
<dbReference type="InterPro" id="IPR000070">
    <property type="entry name" value="Pectinesterase_cat"/>
</dbReference>
<dbReference type="GO" id="GO:0030599">
    <property type="term" value="F:pectinesterase activity"/>
    <property type="evidence" value="ECO:0007669"/>
    <property type="project" value="UniProtKB-EC"/>
</dbReference>
<dbReference type="GO" id="GO:0042545">
    <property type="term" value="P:cell wall modification"/>
    <property type="evidence" value="ECO:0007669"/>
    <property type="project" value="InterPro"/>
</dbReference>
<keyword evidence="5" id="KW-0063">Aspartyl esterase</keyword>
<feature type="domain" description="Pectinesterase catalytic" evidence="7">
    <location>
        <begin position="181"/>
        <end position="323"/>
    </location>
</feature>
<feature type="chain" id="PRO_5044293744" description="pectinesterase" evidence="6">
    <location>
        <begin position="22"/>
        <end position="370"/>
    </location>
</feature>
<reference evidence="8 9" key="1">
    <citation type="journal article" date="2020" name="Microbiol. Resour. Announc.">
        <title>Draft Genome Sequence of a Cladosporium Species Isolated from the Mesophotic Ascidian Didemnum maculosum.</title>
        <authorList>
            <person name="Gioti A."/>
            <person name="Siaperas R."/>
            <person name="Nikolaivits E."/>
            <person name="Le Goff G."/>
            <person name="Ouazzani J."/>
            <person name="Kotoulas G."/>
            <person name="Topakas E."/>
        </authorList>
    </citation>
    <scope>NUCLEOTIDE SEQUENCE [LARGE SCALE GENOMIC DNA]</scope>
    <source>
        <strain evidence="8 9">TM138-S3</strain>
    </source>
</reference>
<sequence length="370" mass="40822">MSLQKPTRLLAFAILIATVQATRLSFDRGLCQRPGNEALHGCPKSTLRVGPHAEFQHIQDAIDSISDRPDPFVILVEPGNYTEQLNITRAGSLWLLGVTDSPNDRTKNSVNVIWHNATGTATTGTYDNAYTSTLTIAPTFNASLTGTGPTGFAVPPDTPFGNVDFRTYNLNFINDYLPYAAGPSLALSISYANGGFYYTRFLSYQDTVYVGKLGNAYMYESEVAGQTDFFYGFGTCWITDSLVSLRGCGGGITAWKGTNTRFENKYGIYIHDSVVQKANSSLAIEGQCALGRPWNPQHRSIFANCYLDDSIRASGYIQWSTADPRVNQNTSMAEYRDFEQYAPFESVSEVFQFPSGGFGNTAWIHRHPRA</sequence>
<dbReference type="RefSeq" id="XP_069230252.1">
    <property type="nucleotide sequence ID" value="XM_069373072.1"/>
</dbReference>
<keyword evidence="9" id="KW-1185">Reference proteome</keyword>
<keyword evidence="4" id="KW-0378">Hydrolase</keyword>
<organism evidence="8 9">
    <name type="scientific">Cladosporium halotolerans</name>
    <dbReference type="NCBI Taxonomy" id="1052096"/>
    <lineage>
        <taxon>Eukaryota</taxon>
        <taxon>Fungi</taxon>
        <taxon>Dikarya</taxon>
        <taxon>Ascomycota</taxon>
        <taxon>Pezizomycotina</taxon>
        <taxon>Dothideomycetes</taxon>
        <taxon>Dothideomycetidae</taxon>
        <taxon>Cladosporiales</taxon>
        <taxon>Cladosporiaceae</taxon>
        <taxon>Cladosporium</taxon>
    </lineage>
</organism>
<evidence type="ECO:0000256" key="4">
    <source>
        <dbReference type="ARBA" id="ARBA00022801"/>
    </source>
</evidence>
<accession>A0AB34KSL4</accession>
<comment type="similarity">
    <text evidence="2">Belongs to the pectinesterase family.</text>
</comment>
<evidence type="ECO:0000256" key="1">
    <source>
        <dbReference type="ARBA" id="ARBA00005184"/>
    </source>
</evidence>